<comment type="subcellular location">
    <subcellularLocation>
        <location evidence="1">Cell membrane</location>
    </subcellularLocation>
</comment>
<reference evidence="8" key="1">
    <citation type="submission" date="2021-01" db="EMBL/GenBank/DDBJ databases">
        <authorList>
            <person name="Corre E."/>
            <person name="Pelletier E."/>
            <person name="Niang G."/>
            <person name="Scheremetjew M."/>
            <person name="Finn R."/>
            <person name="Kale V."/>
            <person name="Holt S."/>
            <person name="Cochrane G."/>
            <person name="Meng A."/>
            <person name="Brown T."/>
            <person name="Cohen L."/>
        </authorList>
    </citation>
    <scope>NUCLEOTIDE SEQUENCE</scope>
    <source>
        <strain evidence="8">CCMP 410</strain>
    </source>
</reference>
<evidence type="ECO:0000256" key="4">
    <source>
        <dbReference type="ARBA" id="ARBA00022729"/>
    </source>
</evidence>
<dbReference type="PROSITE" id="PS51450">
    <property type="entry name" value="LRR"/>
    <property type="match status" value="1"/>
</dbReference>
<feature type="domain" description="Leucine-rich repeat-containing N-terminal plant-type" evidence="7">
    <location>
        <begin position="204"/>
        <end position="217"/>
    </location>
</feature>
<accession>A0A7S1Y4K1</accession>
<evidence type="ECO:0000256" key="2">
    <source>
        <dbReference type="ARBA" id="ARBA00022475"/>
    </source>
</evidence>
<keyword evidence="3" id="KW-0433">Leucine-rich repeat</keyword>
<gene>
    <name evidence="8" type="ORF">GOCE00092_LOCUS5606</name>
</gene>
<dbReference type="InterPro" id="IPR003591">
    <property type="entry name" value="Leu-rich_rpt_typical-subtyp"/>
</dbReference>
<dbReference type="PANTHER" id="PTHR48060">
    <property type="entry name" value="DNA DAMAGE-REPAIR/TOLERATION PROTEIN DRT100"/>
    <property type="match status" value="1"/>
</dbReference>
<evidence type="ECO:0000313" key="8">
    <source>
        <dbReference type="EMBL" id="CAD9276698.1"/>
    </source>
</evidence>
<feature type="domain" description="Leucine-rich repeat-containing N-terminal plant-type" evidence="7">
    <location>
        <begin position="1319"/>
        <end position="1340"/>
    </location>
</feature>
<dbReference type="Pfam" id="PF13855">
    <property type="entry name" value="LRR_8"/>
    <property type="match status" value="1"/>
</dbReference>
<keyword evidence="4" id="KW-0732">Signal</keyword>
<dbReference type="SMART" id="SM00369">
    <property type="entry name" value="LRR_TYP"/>
    <property type="match status" value="12"/>
</dbReference>
<dbReference type="GO" id="GO:0005886">
    <property type="term" value="C:plasma membrane"/>
    <property type="evidence" value="ECO:0007669"/>
    <property type="project" value="UniProtKB-SubCell"/>
</dbReference>
<dbReference type="SUPFAM" id="SSF52058">
    <property type="entry name" value="L domain-like"/>
    <property type="match status" value="6"/>
</dbReference>
<evidence type="ECO:0000256" key="1">
    <source>
        <dbReference type="ARBA" id="ARBA00004236"/>
    </source>
</evidence>
<name>A0A7S1Y4K1_9STRA</name>
<dbReference type="PANTHER" id="PTHR48060:SF21">
    <property type="entry name" value="L DOMAIN-LIKE PROTEIN"/>
    <property type="match status" value="1"/>
</dbReference>
<evidence type="ECO:0000259" key="7">
    <source>
        <dbReference type="Pfam" id="PF08263"/>
    </source>
</evidence>
<feature type="domain" description="Leucine-rich repeat-containing N-terminal plant-type" evidence="7">
    <location>
        <begin position="927"/>
        <end position="967"/>
    </location>
</feature>
<dbReference type="Pfam" id="PF00560">
    <property type="entry name" value="LRR_1"/>
    <property type="match status" value="2"/>
</dbReference>
<dbReference type="FunFam" id="3.80.10.10:FF:000383">
    <property type="entry name" value="Leucine-rich repeat receptor protein kinase EMS1"/>
    <property type="match status" value="2"/>
</dbReference>
<keyword evidence="2" id="KW-1003">Cell membrane</keyword>
<dbReference type="Pfam" id="PF08263">
    <property type="entry name" value="LRRNT_2"/>
    <property type="match status" value="4"/>
</dbReference>
<dbReference type="EMBL" id="HBGK01010778">
    <property type="protein sequence ID" value="CAD9276698.1"/>
    <property type="molecule type" value="Transcribed_RNA"/>
</dbReference>
<dbReference type="SMART" id="SM00365">
    <property type="entry name" value="LRR_SD22"/>
    <property type="match status" value="9"/>
</dbReference>
<dbReference type="InterPro" id="IPR001611">
    <property type="entry name" value="Leu-rich_rpt"/>
</dbReference>
<keyword evidence="5" id="KW-0677">Repeat</keyword>
<evidence type="ECO:0000256" key="3">
    <source>
        <dbReference type="ARBA" id="ARBA00022614"/>
    </source>
</evidence>
<protein>
    <recommendedName>
        <fullName evidence="7">Leucine-rich repeat-containing N-terminal plant-type domain-containing protein</fullName>
    </recommendedName>
</protein>
<organism evidence="8">
    <name type="scientific">Grammatophora oceanica</name>
    <dbReference type="NCBI Taxonomy" id="210454"/>
    <lineage>
        <taxon>Eukaryota</taxon>
        <taxon>Sar</taxon>
        <taxon>Stramenopiles</taxon>
        <taxon>Ochrophyta</taxon>
        <taxon>Bacillariophyta</taxon>
        <taxon>Fragilariophyceae</taxon>
        <taxon>Fragilariophycidae</taxon>
        <taxon>Rhabdonematales</taxon>
        <taxon>Grammatophoraceae</taxon>
        <taxon>Grammatophora</taxon>
    </lineage>
</organism>
<dbReference type="InterPro" id="IPR013210">
    <property type="entry name" value="LRR_N_plant-typ"/>
</dbReference>
<dbReference type="Gene3D" id="3.80.10.10">
    <property type="entry name" value="Ribonuclease Inhibitor"/>
    <property type="match status" value="10"/>
</dbReference>
<feature type="transmembrane region" description="Helical" evidence="6">
    <location>
        <begin position="1983"/>
        <end position="2002"/>
    </location>
</feature>
<feature type="domain" description="Leucine-rich repeat-containing N-terminal plant-type" evidence="7">
    <location>
        <begin position="1672"/>
        <end position="1708"/>
    </location>
</feature>
<dbReference type="FunFam" id="3.80.10.10:FF:000041">
    <property type="entry name" value="LRR receptor-like serine/threonine-protein kinase ERECTA"/>
    <property type="match status" value="2"/>
</dbReference>
<keyword evidence="6" id="KW-0472">Membrane</keyword>
<proteinExistence type="predicted"/>
<evidence type="ECO:0000256" key="5">
    <source>
        <dbReference type="ARBA" id="ARBA00022737"/>
    </source>
</evidence>
<evidence type="ECO:0000256" key="6">
    <source>
        <dbReference type="SAM" id="Phobius"/>
    </source>
</evidence>
<dbReference type="InterPro" id="IPR032675">
    <property type="entry name" value="LRR_dom_sf"/>
</dbReference>
<sequence>MFNLRTFSIHNDQNKKGKLTGPLRSFDKCPHLTELLFDGNALSGSIPTNFLKNENRTGDSLVTVGLSDNRLTGSLPTTLGSFQSLNLDITNNQITGIPEEFCSKGAWQSGLVETFGCDAILCPAQTYAEDGRQTSTELICLNCPGAPANVMGLTDCEAAPKASSELQVLATLYIDLEGSNWKNTDGWEQLEALLNENNVEDLQDSDMDYCSWRGITCENQKIATLTLNDNRLVGTLPTAIWDLTSLVDLNLKQNAIELPSDTGFAGIGNAASLETLHLGGTKITSLKNLQESSTVLRLFFDGLVIADGVFPNELFRMKQLQAIRLSHAQMTGILPTTIGTLTALTELNLYANALEGKIPSEVGLLVDLVRLDLSESSFTGAFPNELLSLSKIQYLHIHQSGSTGALTGNLPAFDTLPALKELSLDSNDFEGAIPSTFLNGITDKSATIQVGLSFNKLSGKVPASLDAFDNMNLFLEGNKISEIDSSLCDNTDWMGGEVGALAEEGGCLAILCPAGQWAPDGKANSKSDVLCESCDGAQFMGTTTCGDEGGDDSEHAILDQLYQATGGRYWTMSDNWTADGVPVCSRHGIECTEVGSSLHVTKINLDNNKLKGTIPSTIFTLPHLTEIDFSNNPVDLKFDGIGQAASLSTIKLESTSVRSLANLDGAASSLEELHFQFNSIGGAVPDELFALTGLQYLFLSHNKFSGPVPTQFGELNNLRQLHVGANDLTGFLPTEVGLLVNIEHLDLQVNSLSGTIPGEISKLTNLASLQLGNQKGVKKLAGPLPSFAANSLLTDIALEDNVLSGKIPNDFLQNVDSGANVRVLLQSNQLDGPVLESLNRFENLYIDLTDNKIDVLSNTLCSNGGWMSGLIGELSTCNAILCPPGTASESETGRQTSMDDTCEPCPNGDSDAPYFGTLKCISSGTKTERKILIDIYNALNGTNWIKQDNWKSSDDKSVCTWFGITCDDNGAVSEINLVENNLEDLGSADAASLIFSLPHLTRLDIKSNAVKLDLTKIPTTSKLQILWLSGTGLEKVDGISHASDLRRVHLTDNDMTGSFPAELLQLTNLRSLYISFNQFSGELPQEISDLSNLQEFYMYGNMMSGTLPGPSIQKLTNLVDFIMADNFLTGTIPTEFNSMPNLEQFSLYDQGSDGFYGDVPDFSGTPKIWYFDVTNNELSGVIPSNFLQSSIYKEATDGGLTMYFKNNLLTGTLPSQLDVFLELDIDISGNSITGVPEVLCDNTMWMKGRVGDIQSCAAIACPPGTWHAKGRQETADEPCKACEHATDSILNNWGNLVCDDFSSEADVLRAIHDFTSGDDWTESDGWYTSSPICGWSGVSCLSGKDSDNQGVTSIDLSENNLMGTLPTEVFGLPLLSELIVSENEDLVVPLEFVRNAKSLEIIKLSECRVPKIHGIEWPKTVREIHITGVGLTGSFPAEILDLGETLEGLYIAYNAFSGPLPPRLGQLTMLTDFYAYDNHFSGTLPKEVGTMSSLENLVLAENLISGPLPSEISSLNNLEVFSCYRREKPGRKLTGPLPSFKNNPSLTDLYLDHNDITGNLPDDFLAGATNANYIQLQNNFIDGAVPGGLDTIDDLFLDLGGNRISSYPIAFCDNNNWMDGAMADVGCDSFLCPPGSSNALGRANATALCQQCSDPDAAEFYGSVSCDPPVDERTVLIQFYQDAGGSEWHQKDGWATSDEFCTWYGVECVSGSVQHLRLGGNNLVGSLNPEIYNLPRLQTLWVYSNPLEITFENIDSAKNLLKLRVDGTLLQHFNQIQNAVTLTHLNAEFIGYDRKFPSELLALTNLQVLELGNNAMRGELPEDLWQLSHLQALHLERNQFEGSLPSFEDLYALQQLRVNHNKFDSTISAAFLGRHQDDSKVMVDLSDNQLHGLIPFTLLRFDKLTLYLKNNDISGYGGSENEFCAKSRWNDGTVRDYGCDAIMCEPGTFSPIGRQRDEETACVACKDAKTYGAGTCGGSSSSATMLSVSLGAVVALLAALIIM</sequence>
<keyword evidence="6" id="KW-1133">Transmembrane helix</keyword>
<keyword evidence="6" id="KW-0812">Transmembrane</keyword>
<dbReference type="InterPro" id="IPR053211">
    <property type="entry name" value="DNA_repair-toleration"/>
</dbReference>